<dbReference type="InterPro" id="IPR015500">
    <property type="entry name" value="Peptidase_S8_subtilisin-rel"/>
</dbReference>
<dbReference type="InterPro" id="IPR022398">
    <property type="entry name" value="Peptidase_S8_His-AS"/>
</dbReference>
<keyword evidence="4 6" id="KW-0720">Serine protease</keyword>
<feature type="domain" description="Peptidase S8/S53" evidence="8">
    <location>
        <begin position="490"/>
        <end position="769"/>
    </location>
</feature>
<dbReference type="InterPro" id="IPR023827">
    <property type="entry name" value="Peptidase_S8_Asp-AS"/>
</dbReference>
<gene>
    <name evidence="10" type="ORF">HCG48_24755</name>
</gene>
<evidence type="ECO:0000256" key="3">
    <source>
        <dbReference type="ARBA" id="ARBA00022801"/>
    </source>
</evidence>
<dbReference type="Pfam" id="PF04151">
    <property type="entry name" value="PPC"/>
    <property type="match status" value="1"/>
</dbReference>
<protein>
    <submittedName>
        <fullName evidence="10">S8 family serine peptidase</fullName>
    </submittedName>
</protein>
<evidence type="ECO:0000256" key="7">
    <source>
        <dbReference type="RuleBase" id="RU003355"/>
    </source>
</evidence>
<evidence type="ECO:0000259" key="8">
    <source>
        <dbReference type="Pfam" id="PF00082"/>
    </source>
</evidence>
<evidence type="ECO:0000256" key="2">
    <source>
        <dbReference type="ARBA" id="ARBA00022670"/>
    </source>
</evidence>
<evidence type="ECO:0000313" key="11">
    <source>
        <dbReference type="Proteomes" id="UP000500857"/>
    </source>
</evidence>
<keyword evidence="11" id="KW-1185">Reference proteome</keyword>
<dbReference type="InterPro" id="IPR050131">
    <property type="entry name" value="Peptidase_S8_subtilisin-like"/>
</dbReference>
<dbReference type="InterPro" id="IPR036852">
    <property type="entry name" value="Peptidase_S8/S53_dom_sf"/>
</dbReference>
<keyword evidence="3 6" id="KW-0378">Hydrolase</keyword>
<dbReference type="PROSITE" id="PS00136">
    <property type="entry name" value="SUBTILASE_ASP"/>
    <property type="match status" value="1"/>
</dbReference>
<dbReference type="EMBL" id="CP051167">
    <property type="protein sequence ID" value="QIZ73414.1"/>
    <property type="molecule type" value="Genomic_DNA"/>
</dbReference>
<dbReference type="Gene3D" id="3.40.50.200">
    <property type="entry name" value="Peptidase S8/S53 domain"/>
    <property type="match status" value="1"/>
</dbReference>
<dbReference type="PANTHER" id="PTHR43806">
    <property type="entry name" value="PEPTIDASE S8"/>
    <property type="match status" value="1"/>
</dbReference>
<evidence type="ECO:0000256" key="6">
    <source>
        <dbReference type="PROSITE-ProRule" id="PRU01240"/>
    </source>
</evidence>
<organism evidence="10 11">
    <name type="scientific">Oxynema aestuarii AP17</name>
    <dbReference type="NCBI Taxonomy" id="2064643"/>
    <lineage>
        <taxon>Bacteria</taxon>
        <taxon>Bacillati</taxon>
        <taxon>Cyanobacteriota</taxon>
        <taxon>Cyanophyceae</taxon>
        <taxon>Oscillatoriophycideae</taxon>
        <taxon>Oscillatoriales</taxon>
        <taxon>Oscillatoriaceae</taxon>
        <taxon>Oxynema</taxon>
        <taxon>Oxynema aestuarii</taxon>
    </lineage>
</organism>
<dbReference type="InterPro" id="IPR018247">
    <property type="entry name" value="EF_Hand_1_Ca_BS"/>
</dbReference>
<dbReference type="PROSITE" id="PS51892">
    <property type="entry name" value="SUBTILASE"/>
    <property type="match status" value="1"/>
</dbReference>
<evidence type="ECO:0000256" key="4">
    <source>
        <dbReference type="ARBA" id="ARBA00022825"/>
    </source>
</evidence>
<dbReference type="PRINTS" id="PR00723">
    <property type="entry name" value="SUBTILISIN"/>
</dbReference>
<dbReference type="InterPro" id="IPR023828">
    <property type="entry name" value="Peptidase_S8_Ser-AS"/>
</dbReference>
<dbReference type="SUPFAM" id="SSF89260">
    <property type="entry name" value="Collagen-binding domain"/>
    <property type="match status" value="2"/>
</dbReference>
<dbReference type="Pfam" id="PF00082">
    <property type="entry name" value="Peptidase_S8"/>
    <property type="match status" value="1"/>
</dbReference>
<dbReference type="PROSITE" id="PS00018">
    <property type="entry name" value="EF_HAND_1"/>
    <property type="match status" value="1"/>
</dbReference>
<dbReference type="InterPro" id="IPR000209">
    <property type="entry name" value="Peptidase_S8/S53_dom"/>
</dbReference>
<dbReference type="AlphaFoldDB" id="A0A6H1U3J9"/>
<dbReference type="InterPro" id="IPR007280">
    <property type="entry name" value="Peptidase_C_arc/bac"/>
</dbReference>
<dbReference type="PROSITE" id="PS00138">
    <property type="entry name" value="SUBTILASE_SER"/>
    <property type="match status" value="1"/>
</dbReference>
<feature type="active site" description="Charge relay system" evidence="5 6">
    <location>
        <position position="557"/>
    </location>
</feature>
<feature type="domain" description="Peptidase C-terminal archaeal/bacterial" evidence="9">
    <location>
        <begin position="336"/>
        <end position="408"/>
    </location>
</feature>
<dbReference type="PROSITE" id="PS00137">
    <property type="entry name" value="SUBTILASE_HIS"/>
    <property type="match status" value="1"/>
</dbReference>
<dbReference type="KEGG" id="oxy:HCG48_24755"/>
<dbReference type="GO" id="GO:0006508">
    <property type="term" value="P:proteolysis"/>
    <property type="evidence" value="ECO:0007669"/>
    <property type="project" value="UniProtKB-KW"/>
</dbReference>
<comment type="similarity">
    <text evidence="1 6 7">Belongs to the peptidase S8 family.</text>
</comment>
<name>A0A6H1U3J9_9CYAN</name>
<dbReference type="Proteomes" id="UP000500857">
    <property type="component" value="Chromosome"/>
</dbReference>
<sequence length="776" mass="82785">MLDISDLFNETYYLGANPDVANAVATGTLASGFQHFLGNGQFEGRDPSVFFDTDFYLDLYVDVDLAVLSGNTTAIAHFVNSGQFEGRDPIRQFFNDTYLLRNPDVAAAVEADILTAYQHFIEAGQFEGRDPGFTFDTSFYLETYPDVAAAVASGRLSAIEHYLQFGLVEGREAFPISWDIPLPEPTEVQDLGVLGSIEVNDFIGTLNSEDLYAFRLDSPGEVSIILENLSADADLVLYEDLNNNQQLDLGELLGFSEQVGNQTETIVKVLPPGNYSIAVQQYSGSTSYTLRAFNRAIATPLVPDNAGNSLAQARDLGPLTGGQTVSDFVGDLDRLDLYRFTLDETSAIDVTLGGLSADADLFLVQDFNQDGLIIDRVEILASSIAASSNPEAISLPTLAPGTFYIAVEQYTGNTNYTLSLSATPTVGVDTQTPLPGFDPNYGFGLVDAAAAVARAIGETVPFADVPNPIANNYGADLMRVPEVWNRGFTGEGVVVAVLDTGIDLKHPELQGRLWTNVDEIPGDGIDNDGNGFIDDARGFDFVDFDGDPAIALTEEQHGTHIAGTIAATRDGIDATTFFGQPFDVTGIAYGATIMPVRVLGDRQTFDEFDRAVADGIRYAVDNGARVLNLSLGNLPGQPPTENIAAALQYARDRGVVAVIAAGNEKDLGAFVPDDPAIRAAQDLAIAVGAVDRDRRVAEFSNPASSLLGVYDFVVAPGIEIRSIVPANGFLSLDGTSMATPHVAGVVALMLQANPNLTPAQVEQILAETANPEGILV</sequence>
<keyword evidence="2 6" id="KW-0645">Protease</keyword>
<accession>A0A6H1U3J9</accession>
<dbReference type="Gene3D" id="2.60.120.380">
    <property type="match status" value="2"/>
</dbReference>
<evidence type="ECO:0000256" key="1">
    <source>
        <dbReference type="ARBA" id="ARBA00011073"/>
    </source>
</evidence>
<evidence type="ECO:0000259" key="9">
    <source>
        <dbReference type="Pfam" id="PF04151"/>
    </source>
</evidence>
<dbReference type="PANTHER" id="PTHR43806:SF11">
    <property type="entry name" value="CEREVISIN-RELATED"/>
    <property type="match status" value="1"/>
</dbReference>
<dbReference type="SUPFAM" id="SSF52743">
    <property type="entry name" value="Subtilisin-like"/>
    <property type="match status" value="1"/>
</dbReference>
<reference evidence="10 11" key="1">
    <citation type="submission" date="2020-04" db="EMBL/GenBank/DDBJ databases">
        <authorList>
            <person name="Basu S."/>
            <person name="Maruthanayagam V."/>
            <person name="Chakraborty S."/>
            <person name="Pramanik A."/>
            <person name="Mukherjee J."/>
            <person name="Brink B."/>
        </authorList>
    </citation>
    <scope>NUCLEOTIDE SEQUENCE [LARGE SCALE GENOMIC DNA]</scope>
    <source>
        <strain evidence="10 11">AP17</strain>
    </source>
</reference>
<dbReference type="RefSeq" id="WP_168571560.1">
    <property type="nucleotide sequence ID" value="NZ_CP051167.1"/>
</dbReference>
<proteinExistence type="inferred from homology"/>
<dbReference type="GO" id="GO:0004252">
    <property type="term" value="F:serine-type endopeptidase activity"/>
    <property type="evidence" value="ECO:0007669"/>
    <property type="project" value="UniProtKB-UniRule"/>
</dbReference>
<feature type="active site" description="Charge relay system" evidence="5 6">
    <location>
        <position position="499"/>
    </location>
</feature>
<evidence type="ECO:0000256" key="5">
    <source>
        <dbReference type="PIRSR" id="PIRSR615500-1"/>
    </source>
</evidence>
<evidence type="ECO:0000313" key="10">
    <source>
        <dbReference type="EMBL" id="QIZ73414.1"/>
    </source>
</evidence>
<feature type="active site" description="Charge relay system" evidence="5 6">
    <location>
        <position position="736"/>
    </location>
</feature>